<reference evidence="1" key="1">
    <citation type="journal article" date="2023" name="PeerJ">
        <title>Selection and evaluation of lactic acid bacteria from chicken feces in Thailand as potential probiotics.</title>
        <authorList>
            <person name="Khurajog B."/>
            <person name="Disastra Y."/>
            <person name="Lawwyne L.D."/>
            <person name="Sirichokchatchawan W."/>
            <person name="Niyomtham W."/>
            <person name="Yindee J."/>
            <person name="Hampson D.J."/>
            <person name="Prapasarakul N."/>
        </authorList>
    </citation>
    <scope>NUCLEOTIDE SEQUENCE</scope>
    <source>
        <strain evidence="1">BF9</strain>
    </source>
</reference>
<name>A0AAW8YIV8_PEDAC</name>
<dbReference type="AlphaFoldDB" id="A0AAW8YIV8"/>
<comment type="caution">
    <text evidence="1">The sequence shown here is derived from an EMBL/GenBank/DDBJ whole genome shotgun (WGS) entry which is preliminary data.</text>
</comment>
<sequence>MTNYEKIQKANPQLTIYQVGDEQFRDYGIVYKQFDLTEINDYMARVAVTAANQYVPKNPAIEQMSVIHEISRDVFGGMALSAGQCVGHCDAFSAVEFHQGSEVNITFTDVIMVLGKRRDLRNYEFHAVDDAQIFYIPQGTVFEMFSDTLHYSPIEVTPAGFKAVVVVLNGTNESLPSSFKTHTPMLVKKNKFQLAHVTRTDKVKAGILPGVKGPLVQVRPIQD</sequence>
<dbReference type="Proteomes" id="UP001280897">
    <property type="component" value="Unassembled WGS sequence"/>
</dbReference>
<dbReference type="EMBL" id="JAWJAV010000005">
    <property type="protein sequence ID" value="MDV2621835.1"/>
    <property type="molecule type" value="Genomic_DNA"/>
</dbReference>
<dbReference type="RefSeq" id="WP_008842244.1">
    <property type="nucleotide sequence ID" value="NZ_CP066046.1"/>
</dbReference>
<accession>A0AAW8YIV8</accession>
<dbReference type="Pfam" id="PF16161">
    <property type="entry name" value="DUF4867"/>
    <property type="match status" value="1"/>
</dbReference>
<evidence type="ECO:0000313" key="1">
    <source>
        <dbReference type="EMBL" id="MDV2621835.1"/>
    </source>
</evidence>
<protein>
    <submittedName>
        <fullName evidence="1">DUF4867 family protein</fullName>
    </submittedName>
</protein>
<organism evidence="1 2">
    <name type="scientific">Pediococcus acidilactici</name>
    <dbReference type="NCBI Taxonomy" id="1254"/>
    <lineage>
        <taxon>Bacteria</taxon>
        <taxon>Bacillati</taxon>
        <taxon>Bacillota</taxon>
        <taxon>Bacilli</taxon>
        <taxon>Lactobacillales</taxon>
        <taxon>Lactobacillaceae</taxon>
        <taxon>Pediococcus</taxon>
        <taxon>Pediococcus acidilactici group</taxon>
    </lineage>
</organism>
<reference evidence="1" key="2">
    <citation type="submission" date="2023-10" db="EMBL/GenBank/DDBJ databases">
        <authorList>
            <person name="Khurajog B."/>
        </authorList>
    </citation>
    <scope>NUCLEOTIDE SEQUENCE</scope>
    <source>
        <strain evidence="1">BF9</strain>
    </source>
</reference>
<evidence type="ECO:0000313" key="2">
    <source>
        <dbReference type="Proteomes" id="UP001280897"/>
    </source>
</evidence>
<dbReference type="InterPro" id="IPR032358">
    <property type="entry name" value="DUF4867"/>
</dbReference>
<proteinExistence type="predicted"/>
<gene>
    <name evidence="1" type="ORF">R0G89_08845</name>
</gene>